<reference evidence="7" key="1">
    <citation type="submission" date="2016-10" db="EMBL/GenBank/DDBJ databases">
        <authorList>
            <person name="Varghese N."/>
        </authorList>
    </citation>
    <scope>NUCLEOTIDE SEQUENCE [LARGE SCALE GENOMIC DNA]</scope>
    <source>
        <strain evidence="7">DSM 45096 / BCRC 16803 / CGMCC 4.1857 / CIP 109030 / JCM 12277 / KCTC 19219 / NBRC 100920 / 33214</strain>
    </source>
</reference>
<dbReference type="PROSITE" id="PS50977">
    <property type="entry name" value="HTH_TETR_2"/>
    <property type="match status" value="1"/>
</dbReference>
<evidence type="ECO:0000256" key="4">
    <source>
        <dbReference type="PROSITE-ProRule" id="PRU00335"/>
    </source>
</evidence>
<dbReference type="InterPro" id="IPR009057">
    <property type="entry name" value="Homeodomain-like_sf"/>
</dbReference>
<evidence type="ECO:0000256" key="3">
    <source>
        <dbReference type="ARBA" id="ARBA00023163"/>
    </source>
</evidence>
<sequence>MARAGLSAERVTLAAADLADEIGLEHITIAALARGFGVKDPSLYSHVKNVTELRARVVALATAEFADALGEAVAGRSGYTALEAFANAYREFATHRPGRYAASQLPVVTDGGARIVATCAALLRGYALEEPGATDAVRLVRSTLHGWASLEASGAFRASREVEASWQAALSGLDRLLSDWPKDQPTR</sequence>
<dbReference type="GO" id="GO:0003677">
    <property type="term" value="F:DNA binding"/>
    <property type="evidence" value="ECO:0007669"/>
    <property type="project" value="UniProtKB-UniRule"/>
</dbReference>
<dbReference type="STRING" id="235985.SAMN05414137_108162"/>
<organism evidence="6 7">
    <name type="scientific">Streptacidiphilus jiangxiensis</name>
    <dbReference type="NCBI Taxonomy" id="235985"/>
    <lineage>
        <taxon>Bacteria</taxon>
        <taxon>Bacillati</taxon>
        <taxon>Actinomycetota</taxon>
        <taxon>Actinomycetes</taxon>
        <taxon>Kitasatosporales</taxon>
        <taxon>Streptomycetaceae</taxon>
        <taxon>Streptacidiphilus</taxon>
    </lineage>
</organism>
<evidence type="ECO:0000256" key="1">
    <source>
        <dbReference type="ARBA" id="ARBA00023015"/>
    </source>
</evidence>
<dbReference type="Gene3D" id="1.10.357.10">
    <property type="entry name" value="Tetracycline Repressor, domain 2"/>
    <property type="match status" value="1"/>
</dbReference>
<dbReference type="EMBL" id="FOAZ01000008">
    <property type="protein sequence ID" value="SEL40093.1"/>
    <property type="molecule type" value="Genomic_DNA"/>
</dbReference>
<gene>
    <name evidence="6" type="ORF">SAMN05414137_108162</name>
</gene>
<proteinExistence type="predicted"/>
<keyword evidence="1" id="KW-0805">Transcription regulation</keyword>
<evidence type="ECO:0000313" key="7">
    <source>
        <dbReference type="Proteomes" id="UP000183015"/>
    </source>
</evidence>
<keyword evidence="3" id="KW-0804">Transcription</keyword>
<dbReference type="Gene3D" id="1.10.10.60">
    <property type="entry name" value="Homeodomain-like"/>
    <property type="match status" value="1"/>
</dbReference>
<feature type="DNA-binding region" description="H-T-H motif" evidence="4">
    <location>
        <begin position="28"/>
        <end position="47"/>
    </location>
</feature>
<dbReference type="InterPro" id="IPR001647">
    <property type="entry name" value="HTH_TetR"/>
</dbReference>
<keyword evidence="2 4" id="KW-0238">DNA-binding</keyword>
<dbReference type="InterPro" id="IPR036271">
    <property type="entry name" value="Tet_transcr_reg_TetR-rel_C_sf"/>
</dbReference>
<evidence type="ECO:0000256" key="2">
    <source>
        <dbReference type="ARBA" id="ARBA00023125"/>
    </source>
</evidence>
<accession>A0A1H7PWH6</accession>
<protein>
    <recommendedName>
        <fullName evidence="5">HTH tetR-type domain-containing protein</fullName>
    </recommendedName>
</protein>
<dbReference type="AlphaFoldDB" id="A0A1H7PWH6"/>
<feature type="domain" description="HTH tetR-type" evidence="5">
    <location>
        <begin position="5"/>
        <end position="65"/>
    </location>
</feature>
<keyword evidence="7" id="KW-1185">Reference proteome</keyword>
<name>A0A1H7PWH6_STRJI</name>
<evidence type="ECO:0000259" key="5">
    <source>
        <dbReference type="PROSITE" id="PS50977"/>
    </source>
</evidence>
<dbReference type="Proteomes" id="UP000183015">
    <property type="component" value="Unassembled WGS sequence"/>
</dbReference>
<dbReference type="SUPFAM" id="SSF48498">
    <property type="entry name" value="Tetracyclin repressor-like, C-terminal domain"/>
    <property type="match status" value="1"/>
</dbReference>
<dbReference type="eggNOG" id="COG1309">
    <property type="taxonomic scope" value="Bacteria"/>
</dbReference>
<dbReference type="OrthoDB" id="71867at2"/>
<dbReference type="SUPFAM" id="SSF46689">
    <property type="entry name" value="Homeodomain-like"/>
    <property type="match status" value="1"/>
</dbReference>
<dbReference type="InterPro" id="IPR025996">
    <property type="entry name" value="MT1864/Rv1816-like_C"/>
</dbReference>
<evidence type="ECO:0000313" key="6">
    <source>
        <dbReference type="EMBL" id="SEL40093.1"/>
    </source>
</evidence>
<dbReference type="Pfam" id="PF13305">
    <property type="entry name" value="TetR_C_33"/>
    <property type="match status" value="1"/>
</dbReference>
<dbReference type="RefSeq" id="WP_042447971.1">
    <property type="nucleotide sequence ID" value="NZ_BBPN01000013.1"/>
</dbReference>